<keyword evidence="7" id="KW-1133">Transmembrane helix</keyword>
<dbReference type="Pfam" id="PF17107">
    <property type="entry name" value="SesA"/>
    <property type="match status" value="1"/>
</dbReference>
<dbReference type="SUPFAM" id="SSF52540">
    <property type="entry name" value="P-loop containing nucleoside triphosphate hydrolases"/>
    <property type="match status" value="1"/>
</dbReference>
<gene>
    <name evidence="9" type="ORF">G7Y89_g6995</name>
</gene>
<dbReference type="InterPro" id="IPR016035">
    <property type="entry name" value="Acyl_Trfase/lysoPLipase"/>
</dbReference>
<evidence type="ECO:0000256" key="1">
    <source>
        <dbReference type="ARBA" id="ARBA00022801"/>
    </source>
</evidence>
<dbReference type="SUPFAM" id="SSF52151">
    <property type="entry name" value="FabD/lysophospholipase-like"/>
    <property type="match status" value="1"/>
</dbReference>
<dbReference type="SUPFAM" id="SSF48452">
    <property type="entry name" value="TPR-like"/>
    <property type="match status" value="1"/>
</dbReference>
<dbReference type="EMBL" id="JAAMPI010000473">
    <property type="protein sequence ID" value="KAF4631143.1"/>
    <property type="molecule type" value="Genomic_DNA"/>
</dbReference>
<dbReference type="PROSITE" id="PS51635">
    <property type="entry name" value="PNPLA"/>
    <property type="match status" value="1"/>
</dbReference>
<dbReference type="InterPro" id="IPR011990">
    <property type="entry name" value="TPR-like_helical_dom_sf"/>
</dbReference>
<dbReference type="Pfam" id="PF00931">
    <property type="entry name" value="NB-ARC"/>
    <property type="match status" value="1"/>
</dbReference>
<keyword evidence="3" id="KW-0443">Lipid metabolism</keyword>
<evidence type="ECO:0000313" key="9">
    <source>
        <dbReference type="EMBL" id="KAF4631143.1"/>
    </source>
</evidence>
<dbReference type="GO" id="GO:0043531">
    <property type="term" value="F:ADP binding"/>
    <property type="evidence" value="ECO:0007669"/>
    <property type="project" value="InterPro"/>
</dbReference>
<feature type="transmembrane region" description="Helical" evidence="7">
    <location>
        <begin position="192"/>
        <end position="212"/>
    </location>
</feature>
<dbReference type="Pfam" id="PF01734">
    <property type="entry name" value="Patatin"/>
    <property type="match status" value="1"/>
</dbReference>
<organism evidence="9 10">
    <name type="scientific">Cudoniella acicularis</name>
    <dbReference type="NCBI Taxonomy" id="354080"/>
    <lineage>
        <taxon>Eukaryota</taxon>
        <taxon>Fungi</taxon>
        <taxon>Dikarya</taxon>
        <taxon>Ascomycota</taxon>
        <taxon>Pezizomycotina</taxon>
        <taxon>Leotiomycetes</taxon>
        <taxon>Helotiales</taxon>
        <taxon>Tricladiaceae</taxon>
        <taxon>Cudoniella</taxon>
    </lineage>
</organism>
<feature type="short sequence motif" description="GXGXXG" evidence="4">
    <location>
        <begin position="1212"/>
        <end position="1217"/>
    </location>
</feature>
<feature type="region of interest" description="Disordered" evidence="6">
    <location>
        <begin position="1851"/>
        <end position="1912"/>
    </location>
</feature>
<dbReference type="Pfam" id="PF13374">
    <property type="entry name" value="TPR_10"/>
    <property type="match status" value="2"/>
</dbReference>
<sequence>MDPPPASPVVKMNPETEGEQRKLTTPQILLRIALAGIAFVSFKTWVWRQVAGLYLYFVEFIRAALGNDGLDTVCTGVKSVRDPWNNLNDNDWFRFQRCLGNEDGYERQGELLLVFYDTFIYVLNFSSILGPLPTLVVILVFSFKILPWMFNMIENLWLTFLSAPQDVLARIFSVSVLIFTSGLYIFASTKTFLLVLGMLFFGVFIIVLRNTFVDNPGAAWVGALRMTSPMVEWMGWTIHGLLLFLQRIYALINNVAQAWANLGRCYHVETCACMNEQNQRYEFLEQTFRTDHASLNQMIQNRDAQITNLTGTIRHLEEEIHRQRESIRLSARPHDLAGIDSPNVLVSSGSGTPLDRAARKIELLETELVNLSSDRNTQKIAMDRTIKNLESQLRYLREDGNSILVREELAEAKRKLKVQDTHIAEVSLKNMKLRQELDYEKNNYSLKCKDEAECSRKIRKLEEDRAKLIHFHEENDLMVQDAAREFGKTGDEARHYTVRRYLQEITQAMTRIIGDNGLIKNKELSKAIFAGMDSANLRRANEINARLELELDRLGGDVQAVRLGINQARPPPIRELTFEEYAKLVFTHYVEVYRNVKYLDGLLADQKAANVPEWRPDPPQNDMINQDAYVISDWGNFATTTVVQSFRFRDYECLLQSVLRGGIGRLINRGIELRAFIKHLPRTEGAFYSDSVENPLETAGLAFRNATMHVLDDLRELQKRQSSIEDSKLVATEKRRYAIWGAFHLAIKALTAAIKSFHAIPPNWVRNPNFLMPPFTEKTSFQILAATLVKFEINELEYRVDQLLKFMKDSKLPGTEHGQPRLAGPPSYQEDFDALTAAMHYALLVKDHWDEEMHHTAPKRIRLPLDHPPLIHAVKREKGPIVVPPATNFPWKISYKGELKPASILATKDPFNPNAVREQVFVEDGIAKVEYHMPHGDELDEFIAMSVMNEKGHLIYGDHDTELKWYNLHYQRARQLNNYLRESGAPEKVGVFEWKHDKVADEKIDEGEEEISERQDCGARSLAAKQGRACASVDPERGVVFPLIYFQIAGLNSAELRANGKDAGEAFLCINDLLPPINHAVKRTKERIKSGEIDDETCTSLIPIHRGVERTLKELGAILKKFTPEEGASKLEVFWKAGRSIFQEKKAKGILQRLHEYVGVLTLSHAEAADAGNMSLTEKDNIQEILANISRSTTAQAAFLPRKCRNLLSLDGGGLRGLSILYILQNLMAKVNVNQDPPLKPCEVFDLIGGSGTGGLIAIMLGRLGMTVDECLKEYLDLFERLSTEHAGATDMESGSSPIIKAGILRATVLELVEARGLEPTSMLRNDDNVSCYTFVCATAKINNTIVHFQNYLLPGEPDRTPATIVDAACATLSSAKIFEVVEFGRPTSKYVAGDLGANNPIDRVWNEAQRIWSKTGGLEQLVSCVTSVGAGSPQLRAIHTDGPGFTDAMYDIATQTEEIAKKFRLGKRELGGRDKRYHRFNINNLPELGWERYSDSEVIRFKAIDYLERYEEEIEQCAEHLQRENFVPNNAQETQKYYDVPRKLVRNFIGREETLSKIDYYFSIADVTCPKVLILHALGGQGKSQIALKYCQKSKESHQGIFWINASSEITTREAFERIATVLDGKSPTGLGDLDQKIQHILRTLERWETRWILVFDNYDSPEVFDVRSFFPRSGPGEILITSRNQNLGRFGERLEVPAMTSDEGLKLLLPDPTKRERIKDEGIRIVDRLGGLPLAIDQAAAYIDDIGMAIEDFLPTYEKERQRILGYTPDYGWEYRTMQLDGKTEKDKALSAFTTWNMSFQRLFLNDSEKQKRAAHFLTVHAFLDHLNVAEDLFRTFWEVKPSPPEWLTIFVGPTEEDSDSDSPSSEHDFSSDDDSLARSHWSDRQSRRPSPSNDTVQKGSKSHSKDTRTKNEWKSNLFIDLRVKCCHLSLLRVQSDDDHPDRKHQIFSLHPLIRDWLQLQVKKNERRSYFQEAIGIVSVFIQSFESRNTTADQKKALLANIDACISNDKRFLTSGKAFRYIDSDRDDEEGARPGASGHANDYRVLGQKHPDTLTSIANLALTYWNQGRWKEAEELNLQVIETRKRVLGQEHPDTLATIANLASTYRNQGRLKEAEELDLAGYRDDEEGARPGASGHAG</sequence>
<evidence type="ECO:0000256" key="3">
    <source>
        <dbReference type="ARBA" id="ARBA00023098"/>
    </source>
</evidence>
<keyword evidence="7" id="KW-0472">Membrane</keyword>
<evidence type="ECO:0000256" key="7">
    <source>
        <dbReference type="SAM" id="Phobius"/>
    </source>
</evidence>
<evidence type="ECO:0000256" key="5">
    <source>
        <dbReference type="SAM" id="Coils"/>
    </source>
</evidence>
<feature type="compositionally biased region" description="Polar residues" evidence="6">
    <location>
        <begin position="1891"/>
        <end position="1902"/>
    </location>
</feature>
<name>A0A8H4RL87_9HELO</name>
<reference evidence="9 10" key="1">
    <citation type="submission" date="2020-03" db="EMBL/GenBank/DDBJ databases">
        <title>Draft Genome Sequence of Cudoniella acicularis.</title>
        <authorList>
            <person name="Buettner E."/>
            <person name="Kellner H."/>
        </authorList>
    </citation>
    <scope>NUCLEOTIDE SEQUENCE [LARGE SCALE GENOMIC DNA]</scope>
    <source>
        <strain evidence="9 10">DSM 108380</strain>
    </source>
</reference>
<proteinExistence type="predicted"/>
<feature type="domain" description="PNPLA" evidence="8">
    <location>
        <begin position="1208"/>
        <end position="1406"/>
    </location>
</feature>
<feature type="region of interest" description="Disordered" evidence="6">
    <location>
        <begin position="1"/>
        <end position="20"/>
    </location>
</feature>
<dbReference type="PANTHER" id="PTHR24185">
    <property type="entry name" value="CALCIUM-INDEPENDENT PHOSPHOLIPASE A2-GAMMA"/>
    <property type="match status" value="1"/>
</dbReference>
<dbReference type="PANTHER" id="PTHR24185:SF1">
    <property type="entry name" value="CALCIUM-INDEPENDENT PHOSPHOLIPASE A2-GAMMA"/>
    <property type="match status" value="1"/>
</dbReference>
<dbReference type="GO" id="GO:0047499">
    <property type="term" value="F:calcium-independent phospholipase A2 activity"/>
    <property type="evidence" value="ECO:0007669"/>
    <property type="project" value="TreeGrafter"/>
</dbReference>
<accession>A0A8H4RL87</accession>
<dbReference type="GO" id="GO:0016042">
    <property type="term" value="P:lipid catabolic process"/>
    <property type="evidence" value="ECO:0007669"/>
    <property type="project" value="UniProtKB-KW"/>
</dbReference>
<keyword evidence="2" id="KW-0442">Lipid degradation</keyword>
<evidence type="ECO:0000256" key="6">
    <source>
        <dbReference type="SAM" id="MobiDB-lite"/>
    </source>
</evidence>
<dbReference type="Gene3D" id="3.40.1090.10">
    <property type="entry name" value="Cytosolic phospholipase A2 catalytic domain"/>
    <property type="match status" value="1"/>
</dbReference>
<comment type="caution">
    <text evidence="4">Lacks conserved residue(s) required for the propagation of feature annotation.</text>
</comment>
<keyword evidence="10" id="KW-1185">Reference proteome</keyword>
<keyword evidence="5" id="KW-0175">Coiled coil</keyword>
<comment type="caution">
    <text evidence="9">The sequence shown here is derived from an EMBL/GenBank/DDBJ whole genome shotgun (WGS) entry which is preliminary data.</text>
</comment>
<feature type="transmembrane region" description="Helical" evidence="7">
    <location>
        <begin position="119"/>
        <end position="146"/>
    </location>
</feature>
<dbReference type="InterPro" id="IPR031352">
    <property type="entry name" value="SesA"/>
</dbReference>
<dbReference type="Proteomes" id="UP000566819">
    <property type="component" value="Unassembled WGS sequence"/>
</dbReference>
<protein>
    <recommendedName>
        <fullName evidence="8">PNPLA domain-containing protein</fullName>
    </recommendedName>
</protein>
<feature type="transmembrane region" description="Helical" evidence="7">
    <location>
        <begin position="167"/>
        <end position="186"/>
    </location>
</feature>
<feature type="transmembrane region" description="Helical" evidence="7">
    <location>
        <begin position="28"/>
        <end position="47"/>
    </location>
</feature>
<feature type="coiled-coil region" evidence="5">
    <location>
        <begin position="299"/>
        <end position="326"/>
    </location>
</feature>
<feature type="region of interest" description="Disordered" evidence="6">
    <location>
        <begin position="2120"/>
        <end position="2141"/>
    </location>
</feature>
<keyword evidence="1" id="KW-0378">Hydrolase</keyword>
<feature type="compositionally biased region" description="Basic and acidic residues" evidence="6">
    <location>
        <begin position="1867"/>
        <end position="1889"/>
    </location>
</feature>
<dbReference type="GO" id="GO:0019369">
    <property type="term" value="P:arachidonate metabolic process"/>
    <property type="evidence" value="ECO:0007669"/>
    <property type="project" value="TreeGrafter"/>
</dbReference>
<dbReference type="InterPro" id="IPR027417">
    <property type="entry name" value="P-loop_NTPase"/>
</dbReference>
<evidence type="ECO:0000256" key="2">
    <source>
        <dbReference type="ARBA" id="ARBA00022963"/>
    </source>
</evidence>
<dbReference type="InterPro" id="IPR002182">
    <property type="entry name" value="NB-ARC"/>
</dbReference>
<dbReference type="OrthoDB" id="3513393at2759"/>
<evidence type="ECO:0000313" key="10">
    <source>
        <dbReference type="Proteomes" id="UP000566819"/>
    </source>
</evidence>
<dbReference type="Gene3D" id="1.25.40.10">
    <property type="entry name" value="Tetratricopeptide repeat domain"/>
    <property type="match status" value="1"/>
</dbReference>
<keyword evidence="7" id="KW-0812">Transmembrane</keyword>
<dbReference type="Gene3D" id="3.40.50.300">
    <property type="entry name" value="P-loop containing nucleotide triphosphate hydrolases"/>
    <property type="match status" value="1"/>
</dbReference>
<evidence type="ECO:0000256" key="4">
    <source>
        <dbReference type="PROSITE-ProRule" id="PRU01161"/>
    </source>
</evidence>
<dbReference type="InterPro" id="IPR002641">
    <property type="entry name" value="PNPLA_dom"/>
</dbReference>
<dbReference type="GO" id="GO:0046486">
    <property type="term" value="P:glycerolipid metabolic process"/>
    <property type="evidence" value="ECO:0007669"/>
    <property type="project" value="UniProtKB-ARBA"/>
</dbReference>
<evidence type="ECO:0000259" key="8">
    <source>
        <dbReference type="PROSITE" id="PS51635"/>
    </source>
</evidence>
<dbReference type="GO" id="GO:0016020">
    <property type="term" value="C:membrane"/>
    <property type="evidence" value="ECO:0007669"/>
    <property type="project" value="TreeGrafter"/>
</dbReference>